<comment type="caution">
    <text evidence="2">The sequence shown here is derived from an EMBL/GenBank/DDBJ whole genome shotgun (WGS) entry which is preliminary data.</text>
</comment>
<accession>A0AAV7PEJ6</accession>
<feature type="compositionally biased region" description="Basic and acidic residues" evidence="1">
    <location>
        <begin position="1"/>
        <end position="10"/>
    </location>
</feature>
<evidence type="ECO:0000313" key="2">
    <source>
        <dbReference type="EMBL" id="KAJ1123695.1"/>
    </source>
</evidence>
<sequence>MGFPRVEGRSAGRSGEAPWRGRNHRLRRSQGAADMTCAANNICGRDPPPGSPGQASHPQSSPAIHSEFIEYAVFPGAYDPLLTCPIAKTELWGQNLSAPGISAARCRYTPALPGLFTDPLLFSPCRSPRSKMAPQSFDSVGRGA</sequence>
<evidence type="ECO:0000256" key="1">
    <source>
        <dbReference type="SAM" id="MobiDB-lite"/>
    </source>
</evidence>
<evidence type="ECO:0000313" key="3">
    <source>
        <dbReference type="Proteomes" id="UP001066276"/>
    </source>
</evidence>
<reference evidence="2" key="1">
    <citation type="journal article" date="2022" name="bioRxiv">
        <title>Sequencing and chromosome-scale assembly of the giantPleurodeles waltlgenome.</title>
        <authorList>
            <person name="Brown T."/>
            <person name="Elewa A."/>
            <person name="Iarovenko S."/>
            <person name="Subramanian E."/>
            <person name="Araus A.J."/>
            <person name="Petzold A."/>
            <person name="Susuki M."/>
            <person name="Suzuki K.-i.T."/>
            <person name="Hayashi T."/>
            <person name="Toyoda A."/>
            <person name="Oliveira C."/>
            <person name="Osipova E."/>
            <person name="Leigh N.D."/>
            <person name="Simon A."/>
            <person name="Yun M.H."/>
        </authorList>
    </citation>
    <scope>NUCLEOTIDE SEQUENCE</scope>
    <source>
        <strain evidence="2">20211129_DDA</strain>
        <tissue evidence="2">Liver</tissue>
    </source>
</reference>
<dbReference type="EMBL" id="JANPWB010000011">
    <property type="protein sequence ID" value="KAJ1123695.1"/>
    <property type="molecule type" value="Genomic_DNA"/>
</dbReference>
<gene>
    <name evidence="2" type="ORF">NDU88_002163</name>
</gene>
<dbReference type="Proteomes" id="UP001066276">
    <property type="component" value="Chromosome 7"/>
</dbReference>
<dbReference type="AlphaFoldDB" id="A0AAV7PEJ6"/>
<organism evidence="2 3">
    <name type="scientific">Pleurodeles waltl</name>
    <name type="common">Iberian ribbed newt</name>
    <dbReference type="NCBI Taxonomy" id="8319"/>
    <lineage>
        <taxon>Eukaryota</taxon>
        <taxon>Metazoa</taxon>
        <taxon>Chordata</taxon>
        <taxon>Craniata</taxon>
        <taxon>Vertebrata</taxon>
        <taxon>Euteleostomi</taxon>
        <taxon>Amphibia</taxon>
        <taxon>Batrachia</taxon>
        <taxon>Caudata</taxon>
        <taxon>Salamandroidea</taxon>
        <taxon>Salamandridae</taxon>
        <taxon>Pleurodelinae</taxon>
        <taxon>Pleurodeles</taxon>
    </lineage>
</organism>
<proteinExistence type="predicted"/>
<feature type="region of interest" description="Disordered" evidence="1">
    <location>
        <begin position="1"/>
        <end position="62"/>
    </location>
</feature>
<name>A0AAV7PEJ6_PLEWA</name>
<protein>
    <submittedName>
        <fullName evidence="2">Uncharacterized protein</fullName>
    </submittedName>
</protein>
<feature type="compositionally biased region" description="Polar residues" evidence="1">
    <location>
        <begin position="53"/>
        <end position="62"/>
    </location>
</feature>
<keyword evidence="3" id="KW-1185">Reference proteome</keyword>